<dbReference type="Proteomes" id="UP000297318">
    <property type="component" value="Unassembled WGS sequence"/>
</dbReference>
<dbReference type="PANTHER" id="PTHR35176">
    <property type="entry name" value="HEME OXYGENASE HI_0854-RELATED"/>
    <property type="match status" value="1"/>
</dbReference>
<reference evidence="3 4" key="1">
    <citation type="submission" date="2018-11" db="EMBL/GenBank/DDBJ databases">
        <title>Complete genome sequencing of the Actinobacteria Serinibacter sp. K3-2.</title>
        <authorList>
            <person name="Rakitin A.L."/>
            <person name="Beletsky A.V."/>
            <person name="Mardanov A.V."/>
            <person name="Ravin N.V."/>
            <person name="Gromova A.S."/>
            <person name="Filippova S.N."/>
            <person name="Gal'Chenko V.F."/>
        </authorList>
    </citation>
    <scope>NUCLEOTIDE SEQUENCE [LARGE SCALE GENOMIC DNA]</scope>
    <source>
        <strain evidence="3 4">K3-2</strain>
    </source>
</reference>
<dbReference type="SUPFAM" id="SSF50475">
    <property type="entry name" value="FMN-binding split barrel"/>
    <property type="match status" value="1"/>
</dbReference>
<comment type="caution">
    <text evidence="3">The sequence shown here is derived from an EMBL/GenBank/DDBJ whole genome shotgun (WGS) entry which is preliminary data.</text>
</comment>
<feature type="domain" description="Pyridoxamine 5'-phosphate oxidase N-terminal" evidence="2">
    <location>
        <begin position="14"/>
        <end position="144"/>
    </location>
</feature>
<dbReference type="GO" id="GO:0070967">
    <property type="term" value="F:coenzyme F420 binding"/>
    <property type="evidence" value="ECO:0007669"/>
    <property type="project" value="TreeGrafter"/>
</dbReference>
<organism evidence="3 4">
    <name type="scientific">Serinibacter arcticus</name>
    <dbReference type="NCBI Taxonomy" id="1655435"/>
    <lineage>
        <taxon>Bacteria</taxon>
        <taxon>Bacillati</taxon>
        <taxon>Actinomycetota</taxon>
        <taxon>Actinomycetes</taxon>
        <taxon>Micrococcales</taxon>
        <taxon>Beutenbergiaceae</taxon>
        <taxon>Serinibacter</taxon>
    </lineage>
</organism>
<evidence type="ECO:0000256" key="1">
    <source>
        <dbReference type="ARBA" id="ARBA00023002"/>
    </source>
</evidence>
<dbReference type="EMBL" id="RHPJ01000005">
    <property type="protein sequence ID" value="TGO03921.1"/>
    <property type="molecule type" value="Genomic_DNA"/>
</dbReference>
<dbReference type="InterPro" id="IPR012349">
    <property type="entry name" value="Split_barrel_FMN-bd"/>
</dbReference>
<evidence type="ECO:0000313" key="3">
    <source>
        <dbReference type="EMBL" id="TGO03921.1"/>
    </source>
</evidence>
<gene>
    <name evidence="3" type="ORF">SERN_2933</name>
</gene>
<dbReference type="PANTHER" id="PTHR35176:SF4">
    <property type="entry name" value="PYRIDOXAMINE 5'-PHOSPHATE OXIDASE-RELATED FMN-BINDING"/>
    <property type="match status" value="1"/>
</dbReference>
<proteinExistence type="predicted"/>
<keyword evidence="1" id="KW-0560">Oxidoreductase</keyword>
<dbReference type="OrthoDB" id="157302at2"/>
<accession>A0A4Z1E2P7</accession>
<dbReference type="GO" id="GO:0005829">
    <property type="term" value="C:cytosol"/>
    <property type="evidence" value="ECO:0007669"/>
    <property type="project" value="TreeGrafter"/>
</dbReference>
<dbReference type="InterPro" id="IPR011576">
    <property type="entry name" value="Pyridox_Oxase_N"/>
</dbReference>
<dbReference type="GO" id="GO:0016627">
    <property type="term" value="F:oxidoreductase activity, acting on the CH-CH group of donors"/>
    <property type="evidence" value="ECO:0007669"/>
    <property type="project" value="TreeGrafter"/>
</dbReference>
<evidence type="ECO:0000313" key="4">
    <source>
        <dbReference type="Proteomes" id="UP000297318"/>
    </source>
</evidence>
<keyword evidence="4" id="KW-1185">Reference proteome</keyword>
<protein>
    <recommendedName>
        <fullName evidence="2">Pyridoxamine 5'-phosphate oxidase N-terminal domain-containing protein</fullName>
    </recommendedName>
</protein>
<name>A0A4Z1E2P7_9MICO</name>
<dbReference type="Pfam" id="PF01243">
    <property type="entry name" value="PNPOx_N"/>
    <property type="match status" value="1"/>
</dbReference>
<dbReference type="RefSeq" id="WP_135850935.1">
    <property type="nucleotide sequence ID" value="NZ_RHPJ01000005.1"/>
</dbReference>
<dbReference type="InterPro" id="IPR052019">
    <property type="entry name" value="F420H2_bilvrd_red/Heme_oxyg"/>
</dbReference>
<sequence length="145" mass="16129">MSALLDPHDPVHAKALRMLEQDLIAWIVTTTAEGEPRAVPVWFLWHEGRVAILTKPDAAKVAHVRRHPTVVVHLQAGGSFGDDFVILRGPARIAERSTAQWLTSVRERYETKYAEALEAYGSPLDDVAAVFSTLIEVEPEHVSAW</sequence>
<dbReference type="Gene3D" id="2.30.110.10">
    <property type="entry name" value="Electron Transport, Fmn-binding Protein, Chain A"/>
    <property type="match status" value="1"/>
</dbReference>
<evidence type="ECO:0000259" key="2">
    <source>
        <dbReference type="Pfam" id="PF01243"/>
    </source>
</evidence>
<dbReference type="AlphaFoldDB" id="A0A4Z1E2P7"/>